<accession>A0A1G2LWW7</accession>
<feature type="transmembrane region" description="Helical" evidence="1">
    <location>
        <begin position="45"/>
        <end position="62"/>
    </location>
</feature>
<feature type="transmembrane region" description="Helical" evidence="1">
    <location>
        <begin position="68"/>
        <end position="88"/>
    </location>
</feature>
<protein>
    <submittedName>
        <fullName evidence="2">Uncharacterized protein</fullName>
    </submittedName>
</protein>
<gene>
    <name evidence="2" type="ORF">A3A10_02510</name>
</gene>
<keyword evidence="1" id="KW-0472">Membrane</keyword>
<sequence>MDDETTSEEQRLINLQQARLADEKSAQTQAAAKPESRRFINSGEAIFLLAFTGIVEAIQMVLDFIPFLGLALNAVIAFFVGFVLYIWVKGKIAKGAPKKWQTALFAGAGGSILPFVPGYLGAIIWLILEDRQLLKKAFGKVGEMAQKLSVKL</sequence>
<reference evidence="2 3" key="1">
    <citation type="journal article" date="2016" name="Nat. Commun.">
        <title>Thousands of microbial genomes shed light on interconnected biogeochemical processes in an aquifer system.</title>
        <authorList>
            <person name="Anantharaman K."/>
            <person name="Brown C.T."/>
            <person name="Hug L.A."/>
            <person name="Sharon I."/>
            <person name="Castelle C.J."/>
            <person name="Probst A.J."/>
            <person name="Thomas B.C."/>
            <person name="Singh A."/>
            <person name="Wilkins M.J."/>
            <person name="Karaoz U."/>
            <person name="Brodie E.L."/>
            <person name="Williams K.H."/>
            <person name="Hubbard S.S."/>
            <person name="Banfield J.F."/>
        </authorList>
    </citation>
    <scope>NUCLEOTIDE SEQUENCE [LARGE SCALE GENOMIC DNA]</scope>
</reference>
<organism evidence="2 3">
    <name type="scientific">Candidatus Tagabacteria bacterium RIFCSPLOWO2_01_FULL_42_9</name>
    <dbReference type="NCBI Taxonomy" id="1802296"/>
    <lineage>
        <taxon>Bacteria</taxon>
        <taxon>Candidatus Tagaibacteriota</taxon>
    </lineage>
</organism>
<feature type="transmembrane region" description="Helical" evidence="1">
    <location>
        <begin position="100"/>
        <end position="128"/>
    </location>
</feature>
<dbReference type="Proteomes" id="UP000178116">
    <property type="component" value="Unassembled WGS sequence"/>
</dbReference>
<dbReference type="EMBL" id="MHRA01000005">
    <property type="protein sequence ID" value="OHA16043.1"/>
    <property type="molecule type" value="Genomic_DNA"/>
</dbReference>
<proteinExistence type="predicted"/>
<evidence type="ECO:0000256" key="1">
    <source>
        <dbReference type="SAM" id="Phobius"/>
    </source>
</evidence>
<dbReference type="AlphaFoldDB" id="A0A1G2LWW7"/>
<comment type="caution">
    <text evidence="2">The sequence shown here is derived from an EMBL/GenBank/DDBJ whole genome shotgun (WGS) entry which is preliminary data.</text>
</comment>
<keyword evidence="1" id="KW-0812">Transmembrane</keyword>
<evidence type="ECO:0000313" key="3">
    <source>
        <dbReference type="Proteomes" id="UP000178116"/>
    </source>
</evidence>
<name>A0A1G2LWW7_9BACT</name>
<evidence type="ECO:0000313" key="2">
    <source>
        <dbReference type="EMBL" id="OHA16043.1"/>
    </source>
</evidence>
<keyword evidence="1" id="KW-1133">Transmembrane helix</keyword>